<dbReference type="SMART" id="SM00248">
    <property type="entry name" value="ANK"/>
    <property type="match status" value="6"/>
</dbReference>
<proteinExistence type="predicted"/>
<feature type="repeat" description="ANK" evidence="3">
    <location>
        <begin position="614"/>
        <end position="646"/>
    </location>
</feature>
<dbReference type="PANTHER" id="PTHR24198">
    <property type="entry name" value="ANKYRIN REPEAT AND PROTEIN KINASE DOMAIN-CONTAINING PROTEIN"/>
    <property type="match status" value="1"/>
</dbReference>
<reference evidence="4 5" key="1">
    <citation type="submission" date="2024-02" db="EMBL/GenBank/DDBJ databases">
        <title>Discinaceae phylogenomics.</title>
        <authorList>
            <person name="Dirks A.C."/>
            <person name="James T.Y."/>
        </authorList>
    </citation>
    <scope>NUCLEOTIDE SEQUENCE [LARGE SCALE GENOMIC DNA]</scope>
    <source>
        <strain evidence="4 5">ACD0624</strain>
    </source>
</reference>
<keyword evidence="5" id="KW-1185">Reference proteome</keyword>
<evidence type="ECO:0000313" key="4">
    <source>
        <dbReference type="EMBL" id="KAL0639437.1"/>
    </source>
</evidence>
<comment type="caution">
    <text evidence="4">The sequence shown here is derived from an EMBL/GenBank/DDBJ whole genome shotgun (WGS) entry which is preliminary data.</text>
</comment>
<feature type="repeat" description="ANK" evidence="3">
    <location>
        <begin position="682"/>
        <end position="714"/>
    </location>
</feature>
<dbReference type="PANTHER" id="PTHR24198:SF165">
    <property type="entry name" value="ANKYRIN REPEAT-CONTAINING PROTEIN-RELATED"/>
    <property type="match status" value="1"/>
</dbReference>
<dbReference type="SUPFAM" id="SSF48403">
    <property type="entry name" value="Ankyrin repeat"/>
    <property type="match status" value="1"/>
</dbReference>
<name>A0ABR3GU27_9PEZI</name>
<dbReference type="Pfam" id="PF12796">
    <property type="entry name" value="Ank_2"/>
    <property type="match status" value="2"/>
</dbReference>
<dbReference type="PROSITE" id="PS50297">
    <property type="entry name" value="ANK_REP_REGION"/>
    <property type="match status" value="4"/>
</dbReference>
<dbReference type="InterPro" id="IPR036770">
    <property type="entry name" value="Ankyrin_rpt-contain_sf"/>
</dbReference>
<evidence type="ECO:0000256" key="1">
    <source>
        <dbReference type="ARBA" id="ARBA00022737"/>
    </source>
</evidence>
<sequence length="844" mass="92726">MSFGFGVGDILNASQLAFTLWKYCYKVARDAPEEFKLLVGEISTLSHSITFLGDEVKDPNSTLMRGGEDRIRMMCEMMARVTVTLNELQKIAEKYDKLGNLSRGRLKQAWTKFKWSVDASDLDALRNKLVYHNGIISLLLISCGNSSLQRIEAANVKLERRFSEIGDLIQNLGNGAGTSSEQPTLSAVDAKSSKMAILQLNAALMKTAEIGQRKWSSIGVDEWIQAGRWWLMKAQMTLAEKAENIVSQQGYLDLIKASWILTDVIARHPQLNLLDSGIRCEVELLAESIRNALEDIDTSGHQKPELQDLLTCDLHIWETQLRGPALQPSLESGSSTASNQLWMATDEHVLFQRFGQYHSSRNATPTPCIVLLMAHKTTKKARIVLGNQSWITVEQYSGVEIAPVRNDKTVQIDAQKIELATSLGKFFSRPGTCWTEVLNPNADARLVCVMWRAVGEYMLHLDADSFDYEIFTSFVLLLAVQHNYRDVVQRILRDGEDPVAEPNKPFSARLLLLSRNLASGLLKENDISCGKEDTMGLERSGSAQHYVPLFVWAGRMRCDRLISVLLDGIGVIKRDADVQQWYSWEHAFAIRNMEVMQLFLSQTKADLDRRGRINGPTLLQAAASRGYEAMVDQLMRAGVDINANPGLGQTSLQAAAGGGHEGIVCKLLTAGAKVNAAAGGSEGRTALQAAAGGGHEAIVRKLLTAGAKVNAAAAGDYGRTVLQVAAKVNADAGDSGGRTALQAAAEGGHETLVSTLLRAGAEVNASISRRDTRTAVELAIERNFQSVVKILRAHGESIFDRKEIEEAEASKRSARHGSADVIRLVKKYIPEFKTVLLNFHDIKS</sequence>
<protein>
    <submittedName>
        <fullName evidence="4">Uncharacterized protein</fullName>
    </submittedName>
</protein>
<feature type="repeat" description="ANK" evidence="3">
    <location>
        <begin position="736"/>
        <end position="768"/>
    </location>
</feature>
<evidence type="ECO:0000256" key="2">
    <source>
        <dbReference type="ARBA" id="ARBA00023043"/>
    </source>
</evidence>
<gene>
    <name evidence="4" type="ORF">Q9L58_001465</name>
</gene>
<dbReference type="PROSITE" id="PS50088">
    <property type="entry name" value="ANK_REPEAT"/>
    <property type="match status" value="4"/>
</dbReference>
<keyword evidence="1" id="KW-0677">Repeat</keyword>
<dbReference type="InterPro" id="IPR002110">
    <property type="entry name" value="Ankyrin_rpt"/>
</dbReference>
<dbReference type="Gene3D" id="1.25.40.20">
    <property type="entry name" value="Ankyrin repeat-containing domain"/>
    <property type="match status" value="1"/>
</dbReference>
<accession>A0ABR3GU27</accession>
<evidence type="ECO:0000313" key="5">
    <source>
        <dbReference type="Proteomes" id="UP001447188"/>
    </source>
</evidence>
<dbReference type="EMBL" id="JBBBZM010000011">
    <property type="protein sequence ID" value="KAL0639437.1"/>
    <property type="molecule type" value="Genomic_DNA"/>
</dbReference>
<feature type="repeat" description="ANK" evidence="3">
    <location>
        <begin position="647"/>
        <end position="679"/>
    </location>
</feature>
<dbReference type="Pfam" id="PF00023">
    <property type="entry name" value="Ank"/>
    <property type="match status" value="1"/>
</dbReference>
<evidence type="ECO:0000256" key="3">
    <source>
        <dbReference type="PROSITE-ProRule" id="PRU00023"/>
    </source>
</evidence>
<organism evidence="4 5">
    <name type="scientific">Discina gigas</name>
    <dbReference type="NCBI Taxonomy" id="1032678"/>
    <lineage>
        <taxon>Eukaryota</taxon>
        <taxon>Fungi</taxon>
        <taxon>Dikarya</taxon>
        <taxon>Ascomycota</taxon>
        <taxon>Pezizomycotina</taxon>
        <taxon>Pezizomycetes</taxon>
        <taxon>Pezizales</taxon>
        <taxon>Discinaceae</taxon>
        <taxon>Discina</taxon>
    </lineage>
</organism>
<keyword evidence="2 3" id="KW-0040">ANK repeat</keyword>
<dbReference type="Proteomes" id="UP001447188">
    <property type="component" value="Unassembled WGS sequence"/>
</dbReference>